<dbReference type="GO" id="GO:1990238">
    <property type="term" value="F:double-stranded DNA endonuclease activity"/>
    <property type="evidence" value="ECO:0007669"/>
    <property type="project" value="TreeGrafter"/>
</dbReference>
<dbReference type="GO" id="GO:0006310">
    <property type="term" value="P:DNA recombination"/>
    <property type="evidence" value="ECO:0007669"/>
    <property type="project" value="TreeGrafter"/>
</dbReference>
<accession>A0A1U7M2V4</accession>
<dbReference type="InterPro" id="IPR006842">
    <property type="entry name" value="Transposase_31"/>
</dbReference>
<evidence type="ECO:0000256" key="1">
    <source>
        <dbReference type="ARBA" id="ARBA00009787"/>
    </source>
</evidence>
<dbReference type="OrthoDB" id="1980949at2"/>
<dbReference type="EMBL" id="LTDM01000066">
    <property type="protein sequence ID" value="OLS01549.1"/>
    <property type="molecule type" value="Genomic_DNA"/>
</dbReference>
<proteinExistence type="inferred from homology"/>
<dbReference type="RefSeq" id="WP_075728737.1">
    <property type="nucleotide sequence ID" value="NZ_LTDM01000066.1"/>
</dbReference>
<evidence type="ECO:0000313" key="5">
    <source>
        <dbReference type="Proteomes" id="UP000186112"/>
    </source>
</evidence>
<dbReference type="NCBIfam" id="TIGR01784">
    <property type="entry name" value="T_den_put_tspse"/>
    <property type="match status" value="1"/>
</dbReference>
<evidence type="ECO:0000259" key="3">
    <source>
        <dbReference type="Pfam" id="PF14261"/>
    </source>
</evidence>
<protein>
    <recommendedName>
        <fullName evidence="6">Transposase</fullName>
    </recommendedName>
</protein>
<dbReference type="Pfam" id="PF14261">
    <property type="entry name" value="DUF4351"/>
    <property type="match status" value="1"/>
</dbReference>
<gene>
    <name evidence="4" type="ORF">TICRE_25880</name>
</gene>
<name>A0A1U7M2V4_TISCR</name>
<comment type="similarity">
    <text evidence="1">Belongs to the Rpn/YhgA-like nuclease family.</text>
</comment>
<dbReference type="InterPro" id="IPR010106">
    <property type="entry name" value="RpnA"/>
</dbReference>
<comment type="caution">
    <text evidence="4">The sequence shown here is derived from an EMBL/GenBank/DDBJ whole genome shotgun (WGS) entry which is preliminary data.</text>
</comment>
<keyword evidence="5" id="KW-1185">Reference proteome</keyword>
<feature type="domain" description="DUF4351" evidence="3">
    <location>
        <begin position="279"/>
        <end position="336"/>
    </location>
</feature>
<dbReference type="InterPro" id="IPR051699">
    <property type="entry name" value="Rpn/YhgA-like_nuclease"/>
</dbReference>
<feature type="domain" description="Transposase (putative) YhgA-like" evidence="2">
    <location>
        <begin position="5"/>
        <end position="209"/>
    </location>
</feature>
<evidence type="ECO:0000313" key="4">
    <source>
        <dbReference type="EMBL" id="OLS01549.1"/>
    </source>
</evidence>
<dbReference type="InterPro" id="IPR025587">
    <property type="entry name" value="DUF4351"/>
</dbReference>
<dbReference type="AlphaFoldDB" id="A0A1U7M2V4"/>
<evidence type="ECO:0000259" key="2">
    <source>
        <dbReference type="Pfam" id="PF04754"/>
    </source>
</evidence>
<dbReference type="PANTHER" id="PTHR34611:SF2">
    <property type="entry name" value="INACTIVE RECOMBINATION-PROMOTING NUCLEASE-LIKE PROTEIN RPNE-RELATED"/>
    <property type="match status" value="1"/>
</dbReference>
<dbReference type="PANTHER" id="PTHR34611">
    <property type="match status" value="1"/>
</dbReference>
<dbReference type="Proteomes" id="UP000186112">
    <property type="component" value="Unassembled WGS sequence"/>
</dbReference>
<sequence length="337" mass="39566">MKIQNPHDKMFKETFSNIEVTKDFINNYLPKSIVDIIDIETLEHQKDSFIDNNLNETFSDMLFGVNINNNKGYIYFLFEHKSYTSKNIAFQLLKYMIQIWELKIKNLQTNKLPIIIPLVIYHGKEKWDIRKTLGEMIEGYELLPKDVKEFVPNYKYILYDISRYRDEDIRGMAQLRIVLTIFRDIFIKDKEGLKETINIAAKYLRELEDKQTGIEYFETFLKYVFYSGKSFDEEDLKDIIENVEKAYPEGSGLIVTTAERLIKEGMEKGIEEGMEKGMEKGEKEGKVVIAIKLLTKKFGILPSETKDRIKNLDIETLDVLIDGIFEYNSLGDIEKFI</sequence>
<reference evidence="4 5" key="1">
    <citation type="submission" date="2016-02" db="EMBL/GenBank/DDBJ databases">
        <title>Genome sequence of Tissierella creatinophila DSM 6911.</title>
        <authorList>
            <person name="Poehlein A."/>
            <person name="Daniel R."/>
        </authorList>
    </citation>
    <scope>NUCLEOTIDE SEQUENCE [LARGE SCALE GENOMIC DNA]</scope>
    <source>
        <strain evidence="4 5">DSM 6911</strain>
    </source>
</reference>
<organism evidence="4 5">
    <name type="scientific">Tissierella creatinophila DSM 6911</name>
    <dbReference type="NCBI Taxonomy" id="1123403"/>
    <lineage>
        <taxon>Bacteria</taxon>
        <taxon>Bacillati</taxon>
        <taxon>Bacillota</taxon>
        <taxon>Tissierellia</taxon>
        <taxon>Tissierellales</taxon>
        <taxon>Tissierellaceae</taxon>
        <taxon>Tissierella</taxon>
    </lineage>
</organism>
<evidence type="ECO:0008006" key="6">
    <source>
        <dbReference type="Google" id="ProtNLM"/>
    </source>
</evidence>
<dbReference type="Pfam" id="PF04754">
    <property type="entry name" value="Transposase_31"/>
    <property type="match status" value="1"/>
</dbReference>